<dbReference type="Gene3D" id="2.130.10.130">
    <property type="entry name" value="Integrin alpha, N-terminal"/>
    <property type="match status" value="1"/>
</dbReference>
<dbReference type="EMBL" id="PKUN01000001">
    <property type="protein sequence ID" value="PLX63572.1"/>
    <property type="molecule type" value="Genomic_DNA"/>
</dbReference>
<keyword evidence="1" id="KW-0732">Signal</keyword>
<accession>A0A2N6D1K2</accession>
<protein>
    <recommendedName>
        <fullName evidence="4">VCBS repeat-containing protein</fullName>
    </recommendedName>
</protein>
<dbReference type="STRING" id="1111735.GCA_000428045_03390"/>
<dbReference type="PANTHER" id="PTHR46580">
    <property type="entry name" value="SENSOR KINASE-RELATED"/>
    <property type="match status" value="1"/>
</dbReference>
<organism evidence="2 3">
    <name type="scientific">Sedimenticola selenatireducens</name>
    <dbReference type="NCBI Taxonomy" id="191960"/>
    <lineage>
        <taxon>Bacteria</taxon>
        <taxon>Pseudomonadati</taxon>
        <taxon>Pseudomonadota</taxon>
        <taxon>Gammaproteobacteria</taxon>
        <taxon>Chromatiales</taxon>
        <taxon>Sedimenticolaceae</taxon>
        <taxon>Sedimenticola</taxon>
    </lineage>
</organism>
<gene>
    <name evidence="2" type="ORF">C0630_01355</name>
</gene>
<reference evidence="2 3" key="1">
    <citation type="submission" date="2017-11" db="EMBL/GenBank/DDBJ databases">
        <title>Genome-resolved metagenomics identifies genetic mobility, metabolic interactions, and unexpected diversity in perchlorate-reducing communities.</title>
        <authorList>
            <person name="Barnum T.P."/>
            <person name="Figueroa I.A."/>
            <person name="Carlstrom C.I."/>
            <person name="Lucas L.N."/>
            <person name="Engelbrektson A.L."/>
            <person name="Coates J.D."/>
        </authorList>
    </citation>
    <scope>NUCLEOTIDE SEQUENCE [LARGE SCALE GENOMIC DNA]</scope>
    <source>
        <strain evidence="2">BM301</strain>
    </source>
</reference>
<dbReference type="SUPFAM" id="SSF69318">
    <property type="entry name" value="Integrin alpha N-terminal domain"/>
    <property type="match status" value="1"/>
</dbReference>
<proteinExistence type="predicted"/>
<evidence type="ECO:0000313" key="3">
    <source>
        <dbReference type="Proteomes" id="UP000235015"/>
    </source>
</evidence>
<evidence type="ECO:0000313" key="2">
    <source>
        <dbReference type="EMBL" id="PLX63572.1"/>
    </source>
</evidence>
<dbReference type="Proteomes" id="UP000235015">
    <property type="component" value="Unassembled WGS sequence"/>
</dbReference>
<evidence type="ECO:0000256" key="1">
    <source>
        <dbReference type="ARBA" id="ARBA00022729"/>
    </source>
</evidence>
<sequence length="300" mass="32266">MMFRILLLVIGTFFAINPALPLELRYVSGDGLAAAGSARPPVDDPQALPDAVLAVGTGAVRSAWLVFPTTRYDHAILGDDIEASGVRVELASGQRQTFMLPNDSVFEDRYPRLADLDGDGVDEIVLVRSYLDRGAALVVLKTTPDGLEILAESDPIGLPHRWMNPVGTGDFDRDGITELAAVVTPHIGGILTIYKRQGDRLEPVHRMPGFSNHRIGSPILGQSAVVDLNGDGTPDLAVPATGFHELRLISLSNGALKEVRKLAHSSPIVTALETVDLDGDGDLDLRYDLADGRWVELLLP</sequence>
<comment type="caution">
    <text evidence="2">The sequence shown here is derived from an EMBL/GenBank/DDBJ whole genome shotgun (WGS) entry which is preliminary data.</text>
</comment>
<dbReference type="InterPro" id="IPR028994">
    <property type="entry name" value="Integrin_alpha_N"/>
</dbReference>
<name>A0A2N6D1K2_9GAMM</name>
<evidence type="ECO:0008006" key="4">
    <source>
        <dbReference type="Google" id="ProtNLM"/>
    </source>
</evidence>
<dbReference type="InterPro" id="IPR013517">
    <property type="entry name" value="FG-GAP"/>
</dbReference>
<dbReference type="Pfam" id="PF13517">
    <property type="entry name" value="FG-GAP_3"/>
    <property type="match status" value="1"/>
</dbReference>
<dbReference type="AlphaFoldDB" id="A0A2N6D1K2"/>